<dbReference type="PANTHER" id="PTHR10127">
    <property type="entry name" value="DISCOIDIN, CUB, EGF, LAMININ , AND ZINC METALLOPROTEASE DOMAIN CONTAINING"/>
    <property type="match status" value="1"/>
</dbReference>
<dbReference type="Pfam" id="PF01400">
    <property type="entry name" value="Astacin"/>
    <property type="match status" value="1"/>
</dbReference>
<protein>
    <recommendedName>
        <fullName evidence="2">Peptidase metallopeptidase domain-containing protein</fullName>
    </recommendedName>
</protein>
<feature type="domain" description="Peptidase metallopeptidase" evidence="2">
    <location>
        <begin position="53"/>
        <end position="201"/>
    </location>
</feature>
<dbReference type="PANTHER" id="PTHR10127:SF850">
    <property type="entry name" value="METALLOENDOPEPTIDASE"/>
    <property type="match status" value="1"/>
</dbReference>
<dbReference type="RefSeq" id="XP_040691772.1">
    <property type="nucleotide sequence ID" value="XM_040834275.1"/>
</dbReference>
<dbReference type="SUPFAM" id="SSF55486">
    <property type="entry name" value="Metalloproteases ('zincins'), catalytic domain"/>
    <property type="match status" value="1"/>
</dbReference>
<dbReference type="SMART" id="SM00235">
    <property type="entry name" value="ZnMc"/>
    <property type="match status" value="1"/>
</dbReference>
<dbReference type="GO" id="GO:0008270">
    <property type="term" value="F:zinc ion binding"/>
    <property type="evidence" value="ECO:0007669"/>
    <property type="project" value="InterPro"/>
</dbReference>
<dbReference type="AlphaFoldDB" id="A0A1L9RT05"/>
<feature type="chain" id="PRO_5012611949" description="Peptidase metallopeptidase domain-containing protein" evidence="1">
    <location>
        <begin position="28"/>
        <end position="324"/>
    </location>
</feature>
<keyword evidence="1" id="KW-0732">Signal</keyword>
<dbReference type="VEuPathDB" id="FungiDB:ASPWEDRAFT_35658"/>
<dbReference type="InterPro" id="IPR001506">
    <property type="entry name" value="Peptidase_M12A"/>
</dbReference>
<evidence type="ECO:0000256" key="1">
    <source>
        <dbReference type="SAM" id="SignalP"/>
    </source>
</evidence>
<feature type="signal peptide" evidence="1">
    <location>
        <begin position="1"/>
        <end position="27"/>
    </location>
</feature>
<sequence length="324" mass="37307">MACWTITMFPHASFLLLCCLFTSTVSACFDYHVPHNHTHQPSRRWNVIYGDPYSQKWPDGKIKYCFKDKISRDKLKKPVEQAWNLWVTAGVRRDIQMVWDKKYCTEDDADDYLEISYNDQYILSTSPGKWNYLLSHPTMALDPRDDFGSGSGISNIAHEIGHAWGFFHEHSRKDLWSRDYGGTAEHNTFTWNCQNLKDYPDKAKEHPNLIDKMCHYNTFARTYKFSAFNFLPEPDSRHAEGAFDEDSIMMYGSTAGAVAGKTVYTKTDGSLLHYNRAPSPLDVAKLNSMYDPPDSTGQRSGLFWSKSNPNSNLFRRIVGKKDCK</sequence>
<dbReference type="Proteomes" id="UP000184383">
    <property type="component" value="Unassembled WGS sequence"/>
</dbReference>
<reference evidence="4" key="1">
    <citation type="journal article" date="2017" name="Genome Biol.">
        <title>Comparative genomics reveals high biological diversity and specific adaptations in the industrially and medically important fungal genus Aspergillus.</title>
        <authorList>
            <person name="de Vries R.P."/>
            <person name="Riley R."/>
            <person name="Wiebenga A."/>
            <person name="Aguilar-Osorio G."/>
            <person name="Amillis S."/>
            <person name="Uchima C.A."/>
            <person name="Anderluh G."/>
            <person name="Asadollahi M."/>
            <person name="Askin M."/>
            <person name="Barry K."/>
            <person name="Battaglia E."/>
            <person name="Bayram O."/>
            <person name="Benocci T."/>
            <person name="Braus-Stromeyer S.A."/>
            <person name="Caldana C."/>
            <person name="Canovas D."/>
            <person name="Cerqueira G.C."/>
            <person name="Chen F."/>
            <person name="Chen W."/>
            <person name="Choi C."/>
            <person name="Clum A."/>
            <person name="Dos Santos R.A."/>
            <person name="Damasio A.R."/>
            <person name="Diallinas G."/>
            <person name="Emri T."/>
            <person name="Fekete E."/>
            <person name="Flipphi M."/>
            <person name="Freyberg S."/>
            <person name="Gallo A."/>
            <person name="Gournas C."/>
            <person name="Habgood R."/>
            <person name="Hainaut M."/>
            <person name="Harispe M.L."/>
            <person name="Henrissat B."/>
            <person name="Hilden K.S."/>
            <person name="Hope R."/>
            <person name="Hossain A."/>
            <person name="Karabika E."/>
            <person name="Karaffa L."/>
            <person name="Karanyi Z."/>
            <person name="Krasevec N."/>
            <person name="Kuo A."/>
            <person name="Kusch H."/>
            <person name="LaButti K."/>
            <person name="Lagendijk E.L."/>
            <person name="Lapidus A."/>
            <person name="Levasseur A."/>
            <person name="Lindquist E."/>
            <person name="Lipzen A."/>
            <person name="Logrieco A.F."/>
            <person name="MacCabe A."/>
            <person name="Maekelae M.R."/>
            <person name="Malavazi I."/>
            <person name="Melin P."/>
            <person name="Meyer V."/>
            <person name="Mielnichuk N."/>
            <person name="Miskei M."/>
            <person name="Molnar A.P."/>
            <person name="Mule G."/>
            <person name="Ngan C.Y."/>
            <person name="Orejas M."/>
            <person name="Orosz E."/>
            <person name="Ouedraogo J.P."/>
            <person name="Overkamp K.M."/>
            <person name="Park H.-S."/>
            <person name="Perrone G."/>
            <person name="Piumi F."/>
            <person name="Punt P.J."/>
            <person name="Ram A.F."/>
            <person name="Ramon A."/>
            <person name="Rauscher S."/>
            <person name="Record E."/>
            <person name="Riano-Pachon D.M."/>
            <person name="Robert V."/>
            <person name="Roehrig J."/>
            <person name="Ruller R."/>
            <person name="Salamov A."/>
            <person name="Salih N.S."/>
            <person name="Samson R.A."/>
            <person name="Sandor E."/>
            <person name="Sanguinetti M."/>
            <person name="Schuetze T."/>
            <person name="Sepcic K."/>
            <person name="Shelest E."/>
            <person name="Sherlock G."/>
            <person name="Sophianopoulou V."/>
            <person name="Squina F.M."/>
            <person name="Sun H."/>
            <person name="Susca A."/>
            <person name="Todd R.B."/>
            <person name="Tsang A."/>
            <person name="Unkles S.E."/>
            <person name="van de Wiele N."/>
            <person name="van Rossen-Uffink D."/>
            <person name="Oliveira J.V."/>
            <person name="Vesth T.C."/>
            <person name="Visser J."/>
            <person name="Yu J.-H."/>
            <person name="Zhou M."/>
            <person name="Andersen M.R."/>
            <person name="Archer D.B."/>
            <person name="Baker S.E."/>
            <person name="Benoit I."/>
            <person name="Brakhage A.A."/>
            <person name="Braus G.H."/>
            <person name="Fischer R."/>
            <person name="Frisvad J.C."/>
            <person name="Goldman G.H."/>
            <person name="Houbraken J."/>
            <person name="Oakley B."/>
            <person name="Pocsi I."/>
            <person name="Scazzocchio C."/>
            <person name="Seiboth B."/>
            <person name="vanKuyk P.A."/>
            <person name="Wortman J."/>
            <person name="Dyer P.S."/>
            <person name="Grigoriev I.V."/>
        </authorList>
    </citation>
    <scope>NUCLEOTIDE SEQUENCE [LARGE SCALE GENOMIC DNA]</scope>
    <source>
        <strain evidence="4">DTO 134E9</strain>
    </source>
</reference>
<dbReference type="InterPro" id="IPR024079">
    <property type="entry name" value="MetalloPept_cat_dom_sf"/>
</dbReference>
<accession>A0A1L9RT05</accession>
<organism evidence="3 4">
    <name type="scientific">Aspergillus wentii DTO 134E9</name>
    <dbReference type="NCBI Taxonomy" id="1073089"/>
    <lineage>
        <taxon>Eukaryota</taxon>
        <taxon>Fungi</taxon>
        <taxon>Dikarya</taxon>
        <taxon>Ascomycota</taxon>
        <taxon>Pezizomycotina</taxon>
        <taxon>Eurotiomycetes</taxon>
        <taxon>Eurotiomycetidae</taxon>
        <taxon>Eurotiales</taxon>
        <taxon>Aspergillaceae</taxon>
        <taxon>Aspergillus</taxon>
        <taxon>Aspergillus subgen. Cremei</taxon>
    </lineage>
</organism>
<proteinExistence type="predicted"/>
<dbReference type="GO" id="GO:0004222">
    <property type="term" value="F:metalloendopeptidase activity"/>
    <property type="evidence" value="ECO:0007669"/>
    <property type="project" value="TreeGrafter"/>
</dbReference>
<evidence type="ECO:0000313" key="3">
    <source>
        <dbReference type="EMBL" id="OJJ38096.1"/>
    </source>
</evidence>
<dbReference type="InterPro" id="IPR006026">
    <property type="entry name" value="Peptidase_Metallo"/>
</dbReference>
<evidence type="ECO:0000259" key="2">
    <source>
        <dbReference type="SMART" id="SM00235"/>
    </source>
</evidence>
<dbReference type="Gene3D" id="3.40.390.10">
    <property type="entry name" value="Collagenase (Catalytic Domain)"/>
    <property type="match status" value="1"/>
</dbReference>
<dbReference type="OrthoDB" id="291007at2759"/>
<dbReference type="STRING" id="1073089.A0A1L9RT05"/>
<evidence type="ECO:0000313" key="4">
    <source>
        <dbReference type="Proteomes" id="UP000184383"/>
    </source>
</evidence>
<name>A0A1L9RT05_ASPWE</name>
<gene>
    <name evidence="3" type="ORF">ASPWEDRAFT_35658</name>
</gene>
<dbReference type="GO" id="GO:0006508">
    <property type="term" value="P:proteolysis"/>
    <property type="evidence" value="ECO:0007669"/>
    <property type="project" value="InterPro"/>
</dbReference>
<dbReference type="GeneID" id="63750123"/>
<dbReference type="EMBL" id="KV878210">
    <property type="protein sequence ID" value="OJJ38096.1"/>
    <property type="molecule type" value="Genomic_DNA"/>
</dbReference>
<keyword evidence="4" id="KW-1185">Reference proteome</keyword>